<sequence>METASPPQAVQTTLAVTPIEDPTVFKTTREFLSNFTELEVLHHWANHPLPNAPKILEDAVGVAPDLEWHTSDPNSKVSDKIEDKITQCHTPAEFLAVIKKAAIYYIRVIENCHLRSKLYFLKDTETNPFGYPDTAIGFPVDGSISGLSINDSWADVANNKDSASTVDRGFARFCFYCDASDDHNGTDESPCPSKESGTILCKLCVNAIGKKNRICRDRTHGHQTHRCTFQWSHHCRKFPELIKPADWSLYDKRGLARGMALADDAMIGAVFRKNIIAEGPIDWTVVADEEKRLEYEATQCSSGEEEEDDQK</sequence>
<organism evidence="1 2">
    <name type="scientific">Phaeosphaeria nodorum (strain SN15 / ATCC MYA-4574 / FGSC 10173)</name>
    <name type="common">Glume blotch fungus</name>
    <name type="synonym">Parastagonospora nodorum</name>
    <dbReference type="NCBI Taxonomy" id="321614"/>
    <lineage>
        <taxon>Eukaryota</taxon>
        <taxon>Fungi</taxon>
        <taxon>Dikarya</taxon>
        <taxon>Ascomycota</taxon>
        <taxon>Pezizomycotina</taxon>
        <taxon>Dothideomycetes</taxon>
        <taxon>Pleosporomycetidae</taxon>
        <taxon>Pleosporales</taxon>
        <taxon>Pleosporineae</taxon>
        <taxon>Phaeosphaeriaceae</taxon>
        <taxon>Parastagonospora</taxon>
    </lineage>
</organism>
<keyword evidence="2" id="KW-1185">Reference proteome</keyword>
<dbReference type="OrthoDB" id="10560119at2759"/>
<dbReference type="AlphaFoldDB" id="A0A7U2I2U1"/>
<accession>A0A7U2I2U1</accession>
<dbReference type="Proteomes" id="UP000663193">
    <property type="component" value="Chromosome 7"/>
</dbReference>
<gene>
    <name evidence="1" type="ORF">JI435_088710</name>
</gene>
<proteinExistence type="predicted"/>
<protein>
    <submittedName>
        <fullName evidence="1">Uncharacterized protein</fullName>
    </submittedName>
</protein>
<dbReference type="VEuPathDB" id="FungiDB:JI435_088710"/>
<evidence type="ECO:0000313" key="2">
    <source>
        <dbReference type="Proteomes" id="UP000663193"/>
    </source>
</evidence>
<dbReference type="EMBL" id="CP069029">
    <property type="protein sequence ID" value="QRC97347.1"/>
    <property type="molecule type" value="Genomic_DNA"/>
</dbReference>
<evidence type="ECO:0000313" key="1">
    <source>
        <dbReference type="EMBL" id="QRC97347.1"/>
    </source>
</evidence>
<reference evidence="2" key="1">
    <citation type="journal article" date="2021" name="BMC Genomics">
        <title>Chromosome-level genome assembly and manually-curated proteome of model necrotroph Parastagonospora nodorum Sn15 reveals a genome-wide trove of candidate effector homologs, and redundancy of virulence-related functions within an accessory chromosome.</title>
        <authorList>
            <person name="Bertazzoni S."/>
            <person name="Jones D.A.B."/>
            <person name="Phan H.T."/>
            <person name="Tan K.-C."/>
            <person name="Hane J.K."/>
        </authorList>
    </citation>
    <scope>NUCLEOTIDE SEQUENCE [LARGE SCALE GENOMIC DNA]</scope>
    <source>
        <strain evidence="2">SN15 / ATCC MYA-4574 / FGSC 10173)</strain>
    </source>
</reference>
<name>A0A7U2I2U1_PHANO</name>